<feature type="domain" description="HTH cro/C1-type" evidence="1">
    <location>
        <begin position="34"/>
        <end position="89"/>
    </location>
</feature>
<dbReference type="OrthoDB" id="129377at2"/>
<evidence type="ECO:0000313" key="2">
    <source>
        <dbReference type="EMBL" id="ALA58446.1"/>
    </source>
</evidence>
<reference evidence="2 3" key="1">
    <citation type="journal article" date="2015" name="Proc. Natl. Acad. Sci. U.S.A.">
        <title>Expanded metabolic versatility of ubiquitous nitrite-oxidizing bacteria from the genus Nitrospira.</title>
        <authorList>
            <person name="Koch H."/>
            <person name="Lucker S."/>
            <person name="Albertsen M."/>
            <person name="Kitzinger K."/>
            <person name="Herbold C."/>
            <person name="Spieck E."/>
            <person name="Nielsen P.H."/>
            <person name="Wagner M."/>
            <person name="Daims H."/>
        </authorList>
    </citation>
    <scope>NUCLEOTIDE SEQUENCE [LARGE SCALE GENOMIC DNA]</scope>
    <source>
        <strain evidence="2 3">NSP M-1</strain>
    </source>
</reference>
<dbReference type="SMART" id="SM00530">
    <property type="entry name" value="HTH_XRE"/>
    <property type="match status" value="1"/>
</dbReference>
<dbReference type="Proteomes" id="UP000069205">
    <property type="component" value="Chromosome"/>
</dbReference>
<protein>
    <recommendedName>
        <fullName evidence="1">HTH cro/C1-type domain-containing protein</fullName>
    </recommendedName>
</protein>
<dbReference type="Gene3D" id="1.10.260.40">
    <property type="entry name" value="lambda repressor-like DNA-binding domains"/>
    <property type="match status" value="1"/>
</dbReference>
<proteinExistence type="predicted"/>
<dbReference type="PROSITE" id="PS50943">
    <property type="entry name" value="HTH_CROC1"/>
    <property type="match status" value="1"/>
</dbReference>
<evidence type="ECO:0000313" key="3">
    <source>
        <dbReference type="Proteomes" id="UP000069205"/>
    </source>
</evidence>
<dbReference type="KEGG" id="nmv:NITMOv2_2029"/>
<evidence type="ECO:0000259" key="1">
    <source>
        <dbReference type="PROSITE" id="PS50943"/>
    </source>
</evidence>
<name>A0A0K2GBW7_NITMO</name>
<dbReference type="InterPro" id="IPR001387">
    <property type="entry name" value="Cro/C1-type_HTH"/>
</dbReference>
<dbReference type="RefSeq" id="WP_053379613.1">
    <property type="nucleotide sequence ID" value="NZ_CP011801.1"/>
</dbReference>
<dbReference type="InterPro" id="IPR039554">
    <property type="entry name" value="HigA2-like_HTH"/>
</dbReference>
<dbReference type="GO" id="GO:0003677">
    <property type="term" value="F:DNA binding"/>
    <property type="evidence" value="ECO:0007669"/>
    <property type="project" value="InterPro"/>
</dbReference>
<dbReference type="STRING" id="42253.NITMOv2_2029"/>
<gene>
    <name evidence="2" type="ORF">NITMOv2_2029</name>
</gene>
<accession>A0A0K2GBW7</accession>
<dbReference type="PATRIC" id="fig|42253.5.peg.2001"/>
<dbReference type="SUPFAM" id="SSF47413">
    <property type="entry name" value="lambda repressor-like DNA-binding domains"/>
    <property type="match status" value="1"/>
</dbReference>
<dbReference type="AlphaFoldDB" id="A0A0K2GBW7"/>
<sequence>MKKRVSSNNIFRDLGFKAGEAENLKLRAMLMVELEKHIREKGLTQKRAAERLGVTQPRISDLMRGKIDLFSVDTLITMLTHAGLKVDVKVSRSAA</sequence>
<dbReference type="Pfam" id="PF13744">
    <property type="entry name" value="HTH_37"/>
    <property type="match status" value="1"/>
</dbReference>
<keyword evidence="3" id="KW-1185">Reference proteome</keyword>
<organism evidence="2 3">
    <name type="scientific">Nitrospira moscoviensis</name>
    <dbReference type="NCBI Taxonomy" id="42253"/>
    <lineage>
        <taxon>Bacteria</taxon>
        <taxon>Pseudomonadati</taxon>
        <taxon>Nitrospirota</taxon>
        <taxon>Nitrospiria</taxon>
        <taxon>Nitrospirales</taxon>
        <taxon>Nitrospiraceae</taxon>
        <taxon>Nitrospira</taxon>
    </lineage>
</organism>
<dbReference type="EMBL" id="CP011801">
    <property type="protein sequence ID" value="ALA58446.1"/>
    <property type="molecule type" value="Genomic_DNA"/>
</dbReference>
<dbReference type="CDD" id="cd00093">
    <property type="entry name" value="HTH_XRE"/>
    <property type="match status" value="1"/>
</dbReference>
<dbReference type="InterPro" id="IPR010982">
    <property type="entry name" value="Lambda_DNA-bd_dom_sf"/>
</dbReference>